<dbReference type="PROSITE" id="PS50215">
    <property type="entry name" value="ADAM_MEPRO"/>
    <property type="match status" value="1"/>
</dbReference>
<dbReference type="SUPFAM" id="SSF55486">
    <property type="entry name" value="Metalloproteases ('zincins'), catalytic domain"/>
    <property type="match status" value="1"/>
</dbReference>
<proteinExistence type="predicted"/>
<protein>
    <recommendedName>
        <fullName evidence="1">Peptidase M12B domain-containing protein</fullName>
    </recommendedName>
</protein>
<comment type="caution">
    <text evidence="2">The sequence shown here is derived from an EMBL/GenBank/DDBJ whole genome shotgun (WGS) entry which is preliminary data.</text>
</comment>
<reference evidence="2 3" key="1">
    <citation type="submission" date="2016-05" db="EMBL/GenBank/DDBJ databases">
        <title>Single-cell genome of chain-forming Candidatus Thiomargarita nelsonii and comparison to other large sulfur-oxidizing bacteria.</title>
        <authorList>
            <person name="Winkel M."/>
            <person name="Salman V."/>
            <person name="Woyke T."/>
            <person name="Schulz-Vogt H."/>
            <person name="Richter M."/>
            <person name="Flood B."/>
            <person name="Bailey J."/>
            <person name="Amann R."/>
            <person name="Mussmann M."/>
        </authorList>
    </citation>
    <scope>NUCLEOTIDE SEQUENCE [LARGE SCALE GENOMIC DNA]</scope>
    <source>
        <strain evidence="2 3">THI036</strain>
    </source>
</reference>
<evidence type="ECO:0000313" key="3">
    <source>
        <dbReference type="Proteomes" id="UP000076962"/>
    </source>
</evidence>
<dbReference type="GO" id="GO:0004222">
    <property type="term" value="F:metalloendopeptidase activity"/>
    <property type="evidence" value="ECO:0007669"/>
    <property type="project" value="InterPro"/>
</dbReference>
<evidence type="ECO:0000259" key="1">
    <source>
        <dbReference type="PROSITE" id="PS50215"/>
    </source>
</evidence>
<gene>
    <name evidence="2" type="ORF">THIOM_003713</name>
</gene>
<keyword evidence="3" id="KW-1185">Reference proteome</keyword>
<feature type="domain" description="Peptidase M12B" evidence="1">
    <location>
        <begin position="22"/>
        <end position="182"/>
    </location>
</feature>
<evidence type="ECO:0000313" key="2">
    <source>
        <dbReference type="EMBL" id="OAD20576.1"/>
    </source>
</evidence>
<accession>A0A176RXZ4</accession>
<dbReference type="AlphaFoldDB" id="A0A176RXZ4"/>
<sequence length="182" mass="19884">TTEENSAPETPLTNIESGEVLRTYRLALAAGGGYTQFHGGTVNAALAAMTTTLNRINAIYEREFSARMELIANNDQIIYTDPDTDPYTGTSVRDLQRQNQINVDNVIGNENYDIGHLFYLFSNGGNASVGSLCNNSRKAQAVTTSYQPVGDNFDVDFVSHEMGHQFGANHTFNATESSNCNE</sequence>
<name>A0A176RXZ4_9GAMM</name>
<dbReference type="Proteomes" id="UP000076962">
    <property type="component" value="Unassembled WGS sequence"/>
</dbReference>
<dbReference type="Gene3D" id="3.40.390.10">
    <property type="entry name" value="Collagenase (Catalytic Domain)"/>
    <property type="match status" value="1"/>
</dbReference>
<dbReference type="Pfam" id="PF13583">
    <property type="entry name" value="Reprolysin_4"/>
    <property type="match status" value="1"/>
</dbReference>
<organism evidence="2 3">
    <name type="scientific">Candidatus Thiomargarita nelsonii</name>
    <dbReference type="NCBI Taxonomy" id="1003181"/>
    <lineage>
        <taxon>Bacteria</taxon>
        <taxon>Pseudomonadati</taxon>
        <taxon>Pseudomonadota</taxon>
        <taxon>Gammaproteobacteria</taxon>
        <taxon>Thiotrichales</taxon>
        <taxon>Thiotrichaceae</taxon>
        <taxon>Thiomargarita</taxon>
    </lineage>
</organism>
<feature type="non-terminal residue" evidence="2">
    <location>
        <position position="1"/>
    </location>
</feature>
<dbReference type="EMBL" id="LUTY01002264">
    <property type="protein sequence ID" value="OAD20576.1"/>
    <property type="molecule type" value="Genomic_DNA"/>
</dbReference>
<feature type="non-terminal residue" evidence="2">
    <location>
        <position position="182"/>
    </location>
</feature>
<dbReference type="InterPro" id="IPR001590">
    <property type="entry name" value="Peptidase_M12B"/>
</dbReference>
<dbReference type="GO" id="GO:0006508">
    <property type="term" value="P:proteolysis"/>
    <property type="evidence" value="ECO:0007669"/>
    <property type="project" value="InterPro"/>
</dbReference>
<dbReference type="InterPro" id="IPR024079">
    <property type="entry name" value="MetalloPept_cat_dom_sf"/>
</dbReference>